<name>A0A6J3R814_TURTR</name>
<feature type="signal peptide" evidence="2">
    <location>
        <begin position="1"/>
        <end position="23"/>
    </location>
</feature>
<dbReference type="InParanoid" id="A0A6J3R814"/>
<sequence>MSPGPPFGLQMVIGVGLLDRALAGRAQQAQLVAAEGGQWLAVHGAHALWDGRRRVQAPRHLGHLGERSVGSQVPLRGQLAALGARVRALGLAPAAPDALAAEVVAAVGHHRIRKVVEADGAGGLLLEVGGQVRGGHGTGGTEEGSVVRRVGRWPAAAGTMGSAQGRGVSRDARCRAPGDSGASERKGSGVQGCATPGMRNIRLRDCRGSENVGPRNTVRREEEESKRGRKQEAAGVFLFFPLEQPTLAPDWPWPVTRPAGRTELEVAHPLTLRRRRRLRCCLWAVAVLHGLASPSGLGKGPKYGICGGQRR</sequence>
<accession>A0A6J3R814</accession>
<evidence type="ECO:0000313" key="3">
    <source>
        <dbReference type="Proteomes" id="UP000245320"/>
    </source>
</evidence>
<keyword evidence="2" id="KW-0732">Signal</keyword>
<evidence type="ECO:0000256" key="2">
    <source>
        <dbReference type="SAM" id="SignalP"/>
    </source>
</evidence>
<evidence type="ECO:0000256" key="1">
    <source>
        <dbReference type="SAM" id="MobiDB-lite"/>
    </source>
</evidence>
<gene>
    <name evidence="4" type="primary">LOC117311888</name>
</gene>
<dbReference type="AlphaFoldDB" id="A0A6J3R814"/>
<feature type="region of interest" description="Disordered" evidence="1">
    <location>
        <begin position="156"/>
        <end position="230"/>
    </location>
</feature>
<keyword evidence="3" id="KW-1185">Reference proteome</keyword>
<protein>
    <submittedName>
        <fullName evidence="4">Uncharacterized protein LOC117311888</fullName>
    </submittedName>
</protein>
<feature type="compositionally biased region" description="Basic and acidic residues" evidence="1">
    <location>
        <begin position="168"/>
        <end position="187"/>
    </location>
</feature>
<evidence type="ECO:0000313" key="4">
    <source>
        <dbReference type="RefSeq" id="XP_033710980.1"/>
    </source>
</evidence>
<dbReference type="Proteomes" id="UP000245320">
    <property type="component" value="Chromosome 3"/>
</dbReference>
<proteinExistence type="predicted"/>
<organism evidence="3 4">
    <name type="scientific">Tursiops truncatus</name>
    <name type="common">Atlantic bottle-nosed dolphin</name>
    <name type="synonym">Delphinus truncatus</name>
    <dbReference type="NCBI Taxonomy" id="9739"/>
    <lineage>
        <taxon>Eukaryota</taxon>
        <taxon>Metazoa</taxon>
        <taxon>Chordata</taxon>
        <taxon>Craniata</taxon>
        <taxon>Vertebrata</taxon>
        <taxon>Euteleostomi</taxon>
        <taxon>Mammalia</taxon>
        <taxon>Eutheria</taxon>
        <taxon>Laurasiatheria</taxon>
        <taxon>Artiodactyla</taxon>
        <taxon>Whippomorpha</taxon>
        <taxon>Cetacea</taxon>
        <taxon>Odontoceti</taxon>
        <taxon>Delphinidae</taxon>
        <taxon>Tursiops</taxon>
    </lineage>
</organism>
<feature type="compositionally biased region" description="Basic and acidic residues" evidence="1">
    <location>
        <begin position="218"/>
        <end position="230"/>
    </location>
</feature>
<dbReference type="RefSeq" id="XP_033710980.1">
    <property type="nucleotide sequence ID" value="XM_033855089.1"/>
</dbReference>
<reference evidence="4" key="1">
    <citation type="submission" date="2025-08" db="UniProtKB">
        <authorList>
            <consortium name="RefSeq"/>
        </authorList>
    </citation>
    <scope>IDENTIFICATION</scope>
    <source>
        <tissue evidence="4">Spleen</tissue>
    </source>
</reference>
<feature type="chain" id="PRO_5026994544" evidence="2">
    <location>
        <begin position="24"/>
        <end position="311"/>
    </location>
</feature>